<feature type="transmembrane region" description="Helical" evidence="1">
    <location>
        <begin position="6"/>
        <end position="31"/>
    </location>
</feature>
<organism evidence="2 3">
    <name type="scientific">Corynebacterium accolens</name>
    <dbReference type="NCBI Taxonomy" id="38284"/>
    <lineage>
        <taxon>Bacteria</taxon>
        <taxon>Bacillati</taxon>
        <taxon>Actinomycetota</taxon>
        <taxon>Actinomycetes</taxon>
        <taxon>Mycobacteriales</taxon>
        <taxon>Corynebacteriaceae</taxon>
        <taxon>Corynebacterium</taxon>
    </lineage>
</organism>
<reference evidence="2 3" key="1">
    <citation type="submission" date="2017-09" db="EMBL/GenBank/DDBJ databases">
        <title>Draft Genome Sequence of Corynebacterium accolens AH4003.</title>
        <authorList>
            <person name="Chen Y."/>
            <person name="Oosthuysen W.F."/>
            <person name="Kelley S."/>
            <person name="Horswill A."/>
        </authorList>
    </citation>
    <scope>NUCLEOTIDE SEQUENCE [LARGE SCALE GENOMIC DNA]</scope>
    <source>
        <strain evidence="2 3">AH4003</strain>
    </source>
</reference>
<feature type="transmembrane region" description="Helical" evidence="1">
    <location>
        <begin position="59"/>
        <end position="80"/>
    </location>
</feature>
<evidence type="ECO:0000313" key="3">
    <source>
        <dbReference type="Proteomes" id="UP000218690"/>
    </source>
</evidence>
<proteinExistence type="predicted"/>
<keyword evidence="1" id="KW-0812">Transmembrane</keyword>
<accession>A0A2A4AKL5</accession>
<sequence>MTAMEILVAITRVAGLALAFGAGIPLLFALGMRCMTGDPIRNSDGVIVGDTEASAQMKVLGWTVYAVLGVIILIAISWIAKGSIHNYFGIELFPGLSSKH</sequence>
<keyword evidence="1" id="KW-0472">Membrane</keyword>
<dbReference type="EMBL" id="NWBP01000011">
    <property type="protein sequence ID" value="PCC83463.1"/>
    <property type="molecule type" value="Genomic_DNA"/>
</dbReference>
<dbReference type="Proteomes" id="UP000218690">
    <property type="component" value="Unassembled WGS sequence"/>
</dbReference>
<evidence type="ECO:0000256" key="1">
    <source>
        <dbReference type="SAM" id="Phobius"/>
    </source>
</evidence>
<name>A0A2A4AKL5_9CORY</name>
<dbReference type="AlphaFoldDB" id="A0A2A4AKL5"/>
<gene>
    <name evidence="2" type="ORF">COM45_03695</name>
</gene>
<keyword evidence="1" id="KW-1133">Transmembrane helix</keyword>
<comment type="caution">
    <text evidence="2">The sequence shown here is derived from an EMBL/GenBank/DDBJ whole genome shotgun (WGS) entry which is preliminary data.</text>
</comment>
<protein>
    <submittedName>
        <fullName evidence="2">Uncharacterized protein</fullName>
    </submittedName>
</protein>
<evidence type="ECO:0000313" key="2">
    <source>
        <dbReference type="EMBL" id="PCC83463.1"/>
    </source>
</evidence>